<accession>A0A0N4TTK7</accession>
<dbReference type="WBParaSite" id="BPAG_0001207601-mRNA-1">
    <property type="protein sequence ID" value="BPAG_0001207601-mRNA-1"/>
    <property type="gene ID" value="BPAG_0001207601"/>
</dbReference>
<proteinExistence type="predicted"/>
<dbReference type="AlphaFoldDB" id="A0A0N4TTK7"/>
<reference evidence="3" key="1">
    <citation type="submission" date="2017-02" db="UniProtKB">
        <authorList>
            <consortium name="WormBaseParasite"/>
        </authorList>
    </citation>
    <scope>IDENTIFICATION</scope>
</reference>
<keyword evidence="2" id="KW-1185">Reference proteome</keyword>
<reference evidence="1 2" key="2">
    <citation type="submission" date="2018-11" db="EMBL/GenBank/DDBJ databases">
        <authorList>
            <consortium name="Pathogen Informatics"/>
        </authorList>
    </citation>
    <scope>NUCLEOTIDE SEQUENCE [LARGE SCALE GENOMIC DNA]</scope>
</reference>
<sequence length="75" mass="8876">MFSTAWRLPYENDRRLKKPGSEQEHLFFPVGSLYIFSGSVSRKFKISSYESEMYCFHLLCGVEQRYLPIKFIDGN</sequence>
<gene>
    <name evidence="1" type="ORF">BPAG_LOCUS12038</name>
</gene>
<protein>
    <submittedName>
        <fullName evidence="3">Ovule protein</fullName>
    </submittedName>
</protein>
<evidence type="ECO:0000313" key="2">
    <source>
        <dbReference type="Proteomes" id="UP000278627"/>
    </source>
</evidence>
<name>A0A0N4TTK7_BRUPA</name>
<dbReference type="Proteomes" id="UP000278627">
    <property type="component" value="Unassembled WGS sequence"/>
</dbReference>
<evidence type="ECO:0000313" key="1">
    <source>
        <dbReference type="EMBL" id="VDN93224.1"/>
    </source>
</evidence>
<evidence type="ECO:0000313" key="3">
    <source>
        <dbReference type="WBParaSite" id="BPAG_0001207601-mRNA-1"/>
    </source>
</evidence>
<dbReference type="EMBL" id="UZAD01013266">
    <property type="protein sequence ID" value="VDN93224.1"/>
    <property type="molecule type" value="Genomic_DNA"/>
</dbReference>
<organism evidence="3">
    <name type="scientific">Brugia pahangi</name>
    <name type="common">Filarial nematode worm</name>
    <dbReference type="NCBI Taxonomy" id="6280"/>
    <lineage>
        <taxon>Eukaryota</taxon>
        <taxon>Metazoa</taxon>
        <taxon>Ecdysozoa</taxon>
        <taxon>Nematoda</taxon>
        <taxon>Chromadorea</taxon>
        <taxon>Rhabditida</taxon>
        <taxon>Spirurina</taxon>
        <taxon>Spiruromorpha</taxon>
        <taxon>Filarioidea</taxon>
        <taxon>Onchocercidae</taxon>
        <taxon>Brugia</taxon>
    </lineage>
</organism>